<evidence type="ECO:0000256" key="4">
    <source>
        <dbReference type="ARBA" id="ARBA00023136"/>
    </source>
</evidence>
<feature type="transmembrane region" description="Helical" evidence="5">
    <location>
        <begin position="202"/>
        <end position="221"/>
    </location>
</feature>
<feature type="transmembrane region" description="Helical" evidence="5">
    <location>
        <begin position="145"/>
        <end position="165"/>
    </location>
</feature>
<comment type="subcellular location">
    <subcellularLocation>
        <location evidence="1">Membrane</location>
        <topology evidence="1">Multi-pass membrane protein</topology>
    </subcellularLocation>
</comment>
<keyword evidence="4 5" id="KW-0472">Membrane</keyword>
<sequence length="222" mass="24666">MTALLLPIFAVLIGFLIAIIFKPTVNSGIKLLLSFSGAFLLSTTIFEFLPEIYAVQNKEIGIYIIAGLLIQIILEFGSKGAEHGHIHQKDSKTFPWLLFVSLCIHALIEGFPVSENEHILYGIVVHKIPIAIIISSFLLLSKMKLWQSIIFILVFASMTPLGSFINQQAFILESYKTPINAFVVGVLLHVSTTILFESSKNHQFNASKLGVILLGFIIAYYL</sequence>
<name>A0ABV9I1R8_9FLAO</name>
<keyword evidence="3 5" id="KW-1133">Transmembrane helix</keyword>
<accession>A0ABV9I1R8</accession>
<keyword evidence="7" id="KW-1185">Reference proteome</keyword>
<proteinExistence type="predicted"/>
<reference evidence="7" key="1">
    <citation type="journal article" date="2019" name="Int. J. Syst. Evol. Microbiol.">
        <title>The Global Catalogue of Microorganisms (GCM) 10K type strain sequencing project: providing services to taxonomists for standard genome sequencing and annotation.</title>
        <authorList>
            <consortium name="The Broad Institute Genomics Platform"/>
            <consortium name="The Broad Institute Genome Sequencing Center for Infectious Disease"/>
            <person name="Wu L."/>
            <person name="Ma J."/>
        </authorList>
    </citation>
    <scope>NUCLEOTIDE SEQUENCE [LARGE SCALE GENOMIC DNA]</scope>
    <source>
        <strain evidence="7">YJ-61-S</strain>
    </source>
</reference>
<feature type="transmembrane region" description="Helical" evidence="5">
    <location>
        <begin position="28"/>
        <end position="49"/>
    </location>
</feature>
<organism evidence="6 7">
    <name type="scientific">Dokdonia ponticola</name>
    <dbReference type="NCBI Taxonomy" id="2041041"/>
    <lineage>
        <taxon>Bacteria</taxon>
        <taxon>Pseudomonadati</taxon>
        <taxon>Bacteroidota</taxon>
        <taxon>Flavobacteriia</taxon>
        <taxon>Flavobacteriales</taxon>
        <taxon>Flavobacteriaceae</taxon>
        <taxon>Dokdonia</taxon>
    </lineage>
</organism>
<feature type="transmembrane region" description="Helical" evidence="5">
    <location>
        <begin position="177"/>
        <end position="196"/>
    </location>
</feature>
<dbReference type="Proteomes" id="UP001596043">
    <property type="component" value="Unassembled WGS sequence"/>
</dbReference>
<comment type="caution">
    <text evidence="6">The sequence shown here is derived from an EMBL/GenBank/DDBJ whole genome shotgun (WGS) entry which is preliminary data.</text>
</comment>
<dbReference type="Pfam" id="PF02535">
    <property type="entry name" value="Zip"/>
    <property type="match status" value="1"/>
</dbReference>
<evidence type="ECO:0000256" key="5">
    <source>
        <dbReference type="SAM" id="Phobius"/>
    </source>
</evidence>
<feature type="transmembrane region" description="Helical" evidence="5">
    <location>
        <begin position="61"/>
        <end position="81"/>
    </location>
</feature>
<gene>
    <name evidence="6" type="ORF">ACFO3O_17320</name>
</gene>
<feature type="transmembrane region" description="Helical" evidence="5">
    <location>
        <begin position="119"/>
        <end position="139"/>
    </location>
</feature>
<evidence type="ECO:0000256" key="2">
    <source>
        <dbReference type="ARBA" id="ARBA00022692"/>
    </source>
</evidence>
<feature type="transmembrane region" description="Helical" evidence="5">
    <location>
        <begin position="93"/>
        <end position="112"/>
    </location>
</feature>
<evidence type="ECO:0000313" key="6">
    <source>
        <dbReference type="EMBL" id="MFC4635676.1"/>
    </source>
</evidence>
<evidence type="ECO:0000256" key="1">
    <source>
        <dbReference type="ARBA" id="ARBA00004141"/>
    </source>
</evidence>
<protein>
    <submittedName>
        <fullName evidence="6">ZIP family metal transporter</fullName>
    </submittedName>
</protein>
<evidence type="ECO:0000313" key="7">
    <source>
        <dbReference type="Proteomes" id="UP001596043"/>
    </source>
</evidence>
<keyword evidence="2 5" id="KW-0812">Transmembrane</keyword>
<evidence type="ECO:0000256" key="3">
    <source>
        <dbReference type="ARBA" id="ARBA00022989"/>
    </source>
</evidence>
<dbReference type="RefSeq" id="WP_379981129.1">
    <property type="nucleotide sequence ID" value="NZ_JBHSFV010000011.1"/>
</dbReference>
<dbReference type="InterPro" id="IPR003689">
    <property type="entry name" value="ZIP"/>
</dbReference>
<dbReference type="EMBL" id="JBHSFV010000011">
    <property type="protein sequence ID" value="MFC4635676.1"/>
    <property type="molecule type" value="Genomic_DNA"/>
</dbReference>